<feature type="compositionally biased region" description="Basic and acidic residues" evidence="2">
    <location>
        <begin position="504"/>
        <end position="513"/>
    </location>
</feature>
<gene>
    <name evidence="3" type="ORF">LPJ53_000020</name>
</gene>
<protein>
    <submittedName>
        <fullName evidence="3">Uncharacterized protein</fullName>
    </submittedName>
</protein>
<feature type="region of interest" description="Disordered" evidence="2">
    <location>
        <begin position="237"/>
        <end position="272"/>
    </location>
</feature>
<feature type="compositionally biased region" description="Low complexity" evidence="2">
    <location>
        <begin position="7"/>
        <end position="16"/>
    </location>
</feature>
<feature type="compositionally biased region" description="Pro residues" evidence="2">
    <location>
        <begin position="17"/>
        <end position="27"/>
    </location>
</feature>
<reference evidence="3" key="1">
    <citation type="submission" date="2022-07" db="EMBL/GenBank/DDBJ databases">
        <title>Phylogenomic reconstructions and comparative analyses of Kickxellomycotina fungi.</title>
        <authorList>
            <person name="Reynolds N.K."/>
            <person name="Stajich J.E."/>
            <person name="Barry K."/>
            <person name="Grigoriev I.V."/>
            <person name="Crous P."/>
            <person name="Smith M.E."/>
        </authorList>
    </citation>
    <scope>NUCLEOTIDE SEQUENCE</scope>
    <source>
        <strain evidence="3">NBRC 32514</strain>
    </source>
</reference>
<feature type="region of interest" description="Disordered" evidence="2">
    <location>
        <begin position="121"/>
        <end position="217"/>
    </location>
</feature>
<evidence type="ECO:0000256" key="2">
    <source>
        <dbReference type="SAM" id="MobiDB-lite"/>
    </source>
</evidence>
<feature type="compositionally biased region" description="Polar residues" evidence="2">
    <location>
        <begin position="456"/>
        <end position="466"/>
    </location>
</feature>
<evidence type="ECO:0000313" key="3">
    <source>
        <dbReference type="EMBL" id="KAJ1725759.1"/>
    </source>
</evidence>
<feature type="compositionally biased region" description="Polar residues" evidence="2">
    <location>
        <begin position="131"/>
        <end position="149"/>
    </location>
</feature>
<feature type="compositionally biased region" description="Low complexity" evidence="2">
    <location>
        <begin position="544"/>
        <end position="553"/>
    </location>
</feature>
<keyword evidence="4" id="KW-1185">Reference proteome</keyword>
<keyword evidence="1" id="KW-0175">Coiled coil</keyword>
<comment type="caution">
    <text evidence="3">The sequence shown here is derived from an EMBL/GenBank/DDBJ whole genome shotgun (WGS) entry which is preliminary data.</text>
</comment>
<accession>A0A9W7Y2L6</accession>
<dbReference type="OrthoDB" id="5594704at2759"/>
<feature type="compositionally biased region" description="Low complexity" evidence="2">
    <location>
        <begin position="446"/>
        <end position="455"/>
    </location>
</feature>
<evidence type="ECO:0000313" key="4">
    <source>
        <dbReference type="Proteomes" id="UP001149813"/>
    </source>
</evidence>
<feature type="region of interest" description="Disordered" evidence="2">
    <location>
        <begin position="421"/>
        <end position="524"/>
    </location>
</feature>
<dbReference type="AlphaFoldDB" id="A0A9W7Y2L6"/>
<feature type="coiled-coil region" evidence="1">
    <location>
        <begin position="888"/>
        <end position="915"/>
    </location>
</feature>
<feature type="region of interest" description="Disordered" evidence="2">
    <location>
        <begin position="1"/>
        <end position="45"/>
    </location>
</feature>
<proteinExistence type="predicted"/>
<dbReference type="EMBL" id="JANBOJ010000001">
    <property type="protein sequence ID" value="KAJ1725759.1"/>
    <property type="molecule type" value="Genomic_DNA"/>
</dbReference>
<evidence type="ECO:0000256" key="1">
    <source>
        <dbReference type="SAM" id="Coils"/>
    </source>
</evidence>
<name>A0A9W7Y2L6_9FUNG</name>
<organism evidence="3 4">
    <name type="scientific">Coemansia erecta</name>
    <dbReference type="NCBI Taxonomy" id="147472"/>
    <lineage>
        <taxon>Eukaryota</taxon>
        <taxon>Fungi</taxon>
        <taxon>Fungi incertae sedis</taxon>
        <taxon>Zoopagomycota</taxon>
        <taxon>Kickxellomycotina</taxon>
        <taxon>Kickxellomycetes</taxon>
        <taxon>Kickxellales</taxon>
        <taxon>Kickxellaceae</taxon>
        <taxon>Coemansia</taxon>
    </lineage>
</organism>
<feature type="region of interest" description="Disordered" evidence="2">
    <location>
        <begin position="544"/>
        <end position="578"/>
    </location>
</feature>
<feature type="compositionally biased region" description="Acidic residues" evidence="2">
    <location>
        <begin position="469"/>
        <end position="479"/>
    </location>
</feature>
<sequence>MSTPAARRPSVLVRQRQPPPPPPPQPTTPVSGTPTDAKTASGFRRRLSRLESLVLPQTGRQTGRALLQKSQSEVKCMSATAGTFAEAGANNGEVPGLLRKSSGGLLRRRFRSASTTLAAFTGMVRRHSETPDPSSRPTMRQSAKDLSSQAKHHDGGPGTRTPQEPRVSRPLRSKIVACDVSENGSPARRGNVPMGLLPTSAAGSRKPSLTSSLSRVGGRQASDIAVSTFQPTARDKENTEMVGGTPRGRDKRATLQRKNRSMEAGAEKHRGARQVSAFPVNTLGDEAVEESAPLWQKPEEAVYENAPLRQRPEEAVYGDAPVWQRPGEAAKERAQTFADARRFNAPALQISTGASTQEAADMLDAARQRSATVQPSPLSGRMSRYRGANYVLPDPSMAQEELTGMLERLIQTVQDKRREVTALPAFTSPRTPTRFDLGGENDAARGRSPSSASAGTVETVQLSGSDSGPEAEAEAGAEAEAEHVEAYSPRRRAVTVGPAGGSRGAREVRRRLSGEVGGAAGARAYSSSVSEVRRKIEKVRARRAAQLARQAEQAAEEPGDGPPEALSPAGSGAGRAGWQPLARPRLATGLSGSTVVDGEGAAAGFFESRGARAMFQELALAVKDVEWDKRVYYYHEAQADGPLRRLAELAQIRDCRDECLVDLLGPRAAEHLLRRQQQQQQGADAEEAEAGYLAGSDVDAVAEWMDAASDWSAGEGEDEGARRSFDWSRDGFGYMEFRRLSKASLTAVVSPGMEPRQPPQLLGPLASPMHARPADDAVRSPQPERFDALASFAVPSLAADGGGSARALRPLRGALDMRRRRPATMFDLGRQGLAGAGGLGTGAGAGAGGALARISESEDVEEEAWRMVVLEEGGGGGGGALAAEGVGRRGARERLSALRRENDVLRGDLARVESAVRSLQRLYRRNLAVARRPTGDCCA</sequence>
<dbReference type="Proteomes" id="UP001149813">
    <property type="component" value="Unassembled WGS sequence"/>
</dbReference>